<evidence type="ECO:0000313" key="14">
    <source>
        <dbReference type="EMBL" id="KAG2451075.1"/>
    </source>
</evidence>
<keyword evidence="10" id="KW-0407">Ion channel</keyword>
<feature type="compositionally biased region" description="Gly residues" evidence="11">
    <location>
        <begin position="494"/>
        <end position="510"/>
    </location>
</feature>
<keyword evidence="7" id="KW-0675">Receptor</keyword>
<feature type="domain" description="Ionotropic glutamate receptor C-terminal" evidence="13">
    <location>
        <begin position="140"/>
        <end position="313"/>
    </location>
</feature>
<dbReference type="Pfam" id="PF00060">
    <property type="entry name" value="Lig_chan"/>
    <property type="match status" value="1"/>
</dbReference>
<keyword evidence="3 12" id="KW-0812">Transmembrane</keyword>
<dbReference type="SUPFAM" id="SSF53850">
    <property type="entry name" value="Periplasmic binding protein-like II"/>
    <property type="match status" value="1"/>
</dbReference>
<evidence type="ECO:0000256" key="8">
    <source>
        <dbReference type="ARBA" id="ARBA00023180"/>
    </source>
</evidence>
<dbReference type="Gene3D" id="1.10.287.70">
    <property type="match status" value="1"/>
</dbReference>
<keyword evidence="15" id="KW-1185">Reference proteome</keyword>
<feature type="region of interest" description="Disordered" evidence="11">
    <location>
        <begin position="478"/>
        <end position="514"/>
    </location>
</feature>
<keyword evidence="2" id="KW-0813">Transport</keyword>
<dbReference type="AlphaFoldDB" id="A0A835WP53"/>
<dbReference type="Proteomes" id="UP000613740">
    <property type="component" value="Unassembled WGS sequence"/>
</dbReference>
<keyword evidence="9" id="KW-1071">Ligand-gated ion channel</keyword>
<reference evidence="14" key="1">
    <citation type="journal article" date="2020" name="bioRxiv">
        <title>Comparative genomics of Chlamydomonas.</title>
        <authorList>
            <person name="Craig R.J."/>
            <person name="Hasan A.R."/>
            <person name="Ness R.W."/>
            <person name="Keightley P.D."/>
        </authorList>
    </citation>
    <scope>NUCLEOTIDE SEQUENCE</scope>
    <source>
        <strain evidence="14">CCAP 11/173</strain>
    </source>
</reference>
<sequence>MEGDGFVRLSTSAPESVREAWRVMGEGDFLDVGSWLVGYNVDLLWDLQKHAAARGVTFNLTLGVVRPPGSAKDPRAWALNTASYDCVISSTQITPARSLIMDFMIPSIPFGYIVTTTTPQPESLSFSDRMTTFLMPFEPAVWGCIAGCIVVTGVVLYMMEESHKAEHEDSAAAGSAAKEEDEYADDDGCCEAGLAAATHNGRCSGASRSSRYTWRPAVGRVAVSVYRSFNAFVQYDAVHASTLAGRLYLMVFAFVSLLLVSAYTANLAAFFTRQGQPVQAITSINDFYKLNKAACIRNSSQAIAFMAKRYPGIRTVVVDSGQANLFDAVLSGRCVGAVNTDVHTRFILGSDDSFCDLQIVGQTLSLGYYAIPFRKSLANSTSGGGGSSSANPVVAAMNVLMADFIDAGEATDTASIHFPMDSDALCRAHAEAAAADSGGGSDLVSISLIDVGGLFILQGVAVVFCLVALAATKLSRRCRQQQQQRRLQRRRGAGGRTPEGGAGGEGGGALGLSPSLSRARSDMQLLGKHLKPLAIVPSGGGGGDGGGRGAVSSSSCGLAGDGGSSPAGFGAGGAGAGFDAECGGHSSSLTDGVPYTIMASESPLHPQRRHHTAAGHAGQVVVDVR</sequence>
<evidence type="ECO:0000256" key="3">
    <source>
        <dbReference type="ARBA" id="ARBA00022692"/>
    </source>
</evidence>
<comment type="subcellular location">
    <subcellularLocation>
        <location evidence="1">Membrane</location>
        <topology evidence="1">Multi-pass membrane protein</topology>
    </subcellularLocation>
</comment>
<proteinExistence type="predicted"/>
<evidence type="ECO:0000256" key="10">
    <source>
        <dbReference type="ARBA" id="ARBA00023303"/>
    </source>
</evidence>
<evidence type="ECO:0000256" key="5">
    <source>
        <dbReference type="ARBA" id="ARBA00023065"/>
    </source>
</evidence>
<dbReference type="GO" id="GO:0015276">
    <property type="term" value="F:ligand-gated monoatomic ion channel activity"/>
    <property type="evidence" value="ECO:0007669"/>
    <property type="project" value="InterPro"/>
</dbReference>
<dbReference type="EMBL" id="JAEHOD010000009">
    <property type="protein sequence ID" value="KAG2451075.1"/>
    <property type="molecule type" value="Genomic_DNA"/>
</dbReference>
<feature type="transmembrane region" description="Helical" evidence="12">
    <location>
        <begin position="140"/>
        <end position="159"/>
    </location>
</feature>
<feature type="transmembrane region" description="Helical" evidence="12">
    <location>
        <begin position="247"/>
        <end position="271"/>
    </location>
</feature>
<evidence type="ECO:0000256" key="4">
    <source>
        <dbReference type="ARBA" id="ARBA00022989"/>
    </source>
</evidence>
<feature type="compositionally biased region" description="Gly residues" evidence="11">
    <location>
        <begin position="538"/>
        <end position="549"/>
    </location>
</feature>
<dbReference type="GO" id="GO:0016020">
    <property type="term" value="C:membrane"/>
    <property type="evidence" value="ECO:0007669"/>
    <property type="project" value="UniProtKB-SubCell"/>
</dbReference>
<evidence type="ECO:0000313" key="15">
    <source>
        <dbReference type="Proteomes" id="UP000613740"/>
    </source>
</evidence>
<evidence type="ECO:0000259" key="13">
    <source>
        <dbReference type="Pfam" id="PF00060"/>
    </source>
</evidence>
<evidence type="ECO:0000256" key="12">
    <source>
        <dbReference type="SAM" id="Phobius"/>
    </source>
</evidence>
<evidence type="ECO:0000256" key="2">
    <source>
        <dbReference type="ARBA" id="ARBA00022448"/>
    </source>
</evidence>
<organism evidence="14 15">
    <name type="scientific">Chlamydomonas schloesseri</name>
    <dbReference type="NCBI Taxonomy" id="2026947"/>
    <lineage>
        <taxon>Eukaryota</taxon>
        <taxon>Viridiplantae</taxon>
        <taxon>Chlorophyta</taxon>
        <taxon>core chlorophytes</taxon>
        <taxon>Chlorophyceae</taxon>
        <taxon>CS clade</taxon>
        <taxon>Chlamydomonadales</taxon>
        <taxon>Chlamydomonadaceae</taxon>
        <taxon>Chlamydomonas</taxon>
    </lineage>
</organism>
<dbReference type="OrthoDB" id="5984008at2759"/>
<name>A0A835WP53_9CHLO</name>
<comment type="caution">
    <text evidence="14">The sequence shown here is derived from an EMBL/GenBank/DDBJ whole genome shotgun (WGS) entry which is preliminary data.</text>
</comment>
<evidence type="ECO:0000256" key="9">
    <source>
        <dbReference type="ARBA" id="ARBA00023286"/>
    </source>
</evidence>
<evidence type="ECO:0000256" key="1">
    <source>
        <dbReference type="ARBA" id="ARBA00004141"/>
    </source>
</evidence>
<keyword evidence="5" id="KW-0406">Ion transport</keyword>
<evidence type="ECO:0000256" key="11">
    <source>
        <dbReference type="SAM" id="MobiDB-lite"/>
    </source>
</evidence>
<dbReference type="PANTHER" id="PTHR18966">
    <property type="entry name" value="IONOTROPIC GLUTAMATE RECEPTOR"/>
    <property type="match status" value="1"/>
</dbReference>
<evidence type="ECO:0000256" key="7">
    <source>
        <dbReference type="ARBA" id="ARBA00023170"/>
    </source>
</evidence>
<gene>
    <name evidence="14" type="ORF">HYH02_004343</name>
</gene>
<feature type="transmembrane region" description="Helical" evidence="12">
    <location>
        <begin position="451"/>
        <end position="471"/>
    </location>
</feature>
<evidence type="ECO:0000256" key="6">
    <source>
        <dbReference type="ARBA" id="ARBA00023136"/>
    </source>
</evidence>
<accession>A0A835WP53</accession>
<keyword evidence="6 12" id="KW-0472">Membrane</keyword>
<dbReference type="InterPro" id="IPR015683">
    <property type="entry name" value="Ionotropic_Glu_rcpt"/>
</dbReference>
<protein>
    <recommendedName>
        <fullName evidence="13">Ionotropic glutamate receptor C-terminal domain-containing protein</fullName>
    </recommendedName>
</protein>
<feature type="region of interest" description="Disordered" evidence="11">
    <location>
        <begin position="537"/>
        <end position="558"/>
    </location>
</feature>
<keyword evidence="8" id="KW-0325">Glycoprotein</keyword>
<keyword evidence="4 12" id="KW-1133">Transmembrane helix</keyword>
<dbReference type="InterPro" id="IPR001320">
    <property type="entry name" value="Iontro_rcpt_C"/>
</dbReference>